<accession>A0A2S0UL31</accession>
<dbReference type="KEGG" id="geh:HYN69_08230"/>
<evidence type="ECO:0000313" key="2">
    <source>
        <dbReference type="Proteomes" id="UP000244496"/>
    </source>
</evidence>
<dbReference type="AlphaFoldDB" id="A0A2S0UL31"/>
<organism evidence="1 2">
    <name type="scientific">Paragemmobacter aquarius</name>
    <dbReference type="NCBI Taxonomy" id="2169400"/>
    <lineage>
        <taxon>Bacteria</taxon>
        <taxon>Pseudomonadati</taxon>
        <taxon>Pseudomonadota</taxon>
        <taxon>Alphaproteobacteria</taxon>
        <taxon>Rhodobacterales</taxon>
        <taxon>Paracoccaceae</taxon>
        <taxon>Paragemmobacter</taxon>
    </lineage>
</organism>
<proteinExistence type="predicted"/>
<reference evidence="1 2" key="1">
    <citation type="submission" date="2018-04" db="EMBL/GenBank/DDBJ databases">
        <title>Genome sequencing of Gemmobacter.</title>
        <authorList>
            <person name="Yi H."/>
            <person name="Baek M.-G."/>
        </authorList>
    </citation>
    <scope>NUCLEOTIDE SEQUENCE [LARGE SCALE GENOMIC DNA]</scope>
    <source>
        <strain evidence="1 2">HYN0069</strain>
    </source>
</reference>
<dbReference type="Proteomes" id="UP000244496">
    <property type="component" value="Chromosome"/>
</dbReference>
<keyword evidence="2" id="KW-1185">Reference proteome</keyword>
<name>A0A2S0UL31_9RHOB</name>
<protein>
    <submittedName>
        <fullName evidence="1">Uncharacterized protein</fullName>
    </submittedName>
</protein>
<gene>
    <name evidence="1" type="ORF">HYN69_08230</name>
</gene>
<dbReference type="EMBL" id="CP028918">
    <property type="protein sequence ID" value="AWB48501.1"/>
    <property type="molecule type" value="Genomic_DNA"/>
</dbReference>
<evidence type="ECO:0000313" key="1">
    <source>
        <dbReference type="EMBL" id="AWB48501.1"/>
    </source>
</evidence>
<sequence>MRVPAMPEPFLPLLDRQATIRGREVVFTCGDATEAAAALAQARDRAARGEDAIATLLSIAETIEQWGKAELVDGKGIGNDLLDLADIIGAEDAARARGLSKFLPSRSQTYRDGARWALRRCIAWLHAEAASMNDPKARSVLHSAAFGMGCWKRKALEDAPDSVSRAGGSL</sequence>